<dbReference type="PANTHER" id="PTHR45453:SF1">
    <property type="entry name" value="PHOSPHATE REGULON SENSOR PROTEIN PHOR"/>
    <property type="match status" value="1"/>
</dbReference>
<dbReference type="Pfam" id="PF00512">
    <property type="entry name" value="HisKA"/>
    <property type="match status" value="1"/>
</dbReference>
<dbReference type="InterPro" id="IPR036890">
    <property type="entry name" value="HATPase_C_sf"/>
</dbReference>
<accession>A0ABN1KFS3</accession>
<evidence type="ECO:0000259" key="9">
    <source>
        <dbReference type="PROSITE" id="PS50109"/>
    </source>
</evidence>
<gene>
    <name evidence="10" type="ORF">GCM10008908_02260</name>
</gene>
<dbReference type="EMBL" id="BAAACI010000001">
    <property type="protein sequence ID" value="GAA0765559.1"/>
    <property type="molecule type" value="Genomic_DNA"/>
</dbReference>
<keyword evidence="5" id="KW-0808">Transferase</keyword>
<protein>
    <recommendedName>
        <fullName evidence="3">histidine kinase</fullName>
        <ecNumber evidence="3">2.7.13.3</ecNumber>
    </recommendedName>
</protein>
<dbReference type="InterPro" id="IPR003594">
    <property type="entry name" value="HATPase_dom"/>
</dbReference>
<feature type="domain" description="Histidine kinase" evidence="9">
    <location>
        <begin position="80"/>
        <end position="272"/>
    </location>
</feature>
<dbReference type="PRINTS" id="PR00344">
    <property type="entry name" value="BCTRLSENSOR"/>
</dbReference>
<comment type="subcellular location">
    <subcellularLocation>
        <location evidence="2">Membrane</location>
    </subcellularLocation>
</comment>
<evidence type="ECO:0000256" key="3">
    <source>
        <dbReference type="ARBA" id="ARBA00012438"/>
    </source>
</evidence>
<dbReference type="GO" id="GO:0016301">
    <property type="term" value="F:kinase activity"/>
    <property type="evidence" value="ECO:0007669"/>
    <property type="project" value="UniProtKB-KW"/>
</dbReference>
<evidence type="ECO:0000313" key="11">
    <source>
        <dbReference type="Proteomes" id="UP001501047"/>
    </source>
</evidence>
<evidence type="ECO:0000256" key="8">
    <source>
        <dbReference type="SAM" id="Coils"/>
    </source>
</evidence>
<dbReference type="Gene3D" id="3.30.565.10">
    <property type="entry name" value="Histidine kinase-like ATPase, C-terminal domain"/>
    <property type="match status" value="1"/>
</dbReference>
<dbReference type="Proteomes" id="UP001501047">
    <property type="component" value="Unassembled WGS sequence"/>
</dbReference>
<dbReference type="Gene3D" id="1.10.287.130">
    <property type="match status" value="1"/>
</dbReference>
<feature type="coiled-coil region" evidence="8">
    <location>
        <begin position="46"/>
        <end position="73"/>
    </location>
</feature>
<dbReference type="InterPro" id="IPR036097">
    <property type="entry name" value="HisK_dim/P_sf"/>
</dbReference>
<comment type="catalytic activity">
    <reaction evidence="1">
        <text>ATP + protein L-histidine = ADP + protein N-phospho-L-histidine.</text>
        <dbReference type="EC" id="2.7.13.3"/>
    </reaction>
</comment>
<proteinExistence type="predicted"/>
<evidence type="ECO:0000256" key="1">
    <source>
        <dbReference type="ARBA" id="ARBA00000085"/>
    </source>
</evidence>
<evidence type="ECO:0000256" key="4">
    <source>
        <dbReference type="ARBA" id="ARBA00022553"/>
    </source>
</evidence>
<keyword evidence="11" id="KW-1185">Reference proteome</keyword>
<dbReference type="InterPro" id="IPR003661">
    <property type="entry name" value="HisK_dim/P_dom"/>
</dbReference>
<dbReference type="Pfam" id="PF02518">
    <property type="entry name" value="HATPase_c"/>
    <property type="match status" value="1"/>
</dbReference>
<dbReference type="EC" id="2.7.13.3" evidence="3"/>
<dbReference type="PANTHER" id="PTHR45453">
    <property type="entry name" value="PHOSPHATE REGULON SENSOR PROTEIN PHOR"/>
    <property type="match status" value="1"/>
</dbReference>
<dbReference type="CDD" id="cd00075">
    <property type="entry name" value="HATPase"/>
    <property type="match status" value="1"/>
</dbReference>
<dbReference type="InterPro" id="IPR050351">
    <property type="entry name" value="BphY/WalK/GraS-like"/>
</dbReference>
<keyword evidence="8" id="KW-0175">Coiled coil</keyword>
<reference evidence="10 11" key="1">
    <citation type="journal article" date="2019" name="Int. J. Syst. Evol. Microbiol.">
        <title>The Global Catalogue of Microorganisms (GCM) 10K type strain sequencing project: providing services to taxonomists for standard genome sequencing and annotation.</title>
        <authorList>
            <consortium name="The Broad Institute Genomics Platform"/>
            <consortium name="The Broad Institute Genome Sequencing Center for Infectious Disease"/>
            <person name="Wu L."/>
            <person name="Ma J."/>
        </authorList>
    </citation>
    <scope>NUCLEOTIDE SEQUENCE [LARGE SCALE GENOMIC DNA]</scope>
    <source>
        <strain evidence="10 11">JCM 1417</strain>
    </source>
</reference>
<dbReference type="RefSeq" id="WP_343822847.1">
    <property type="nucleotide sequence ID" value="NZ_BAAACI010000001.1"/>
</dbReference>
<dbReference type="CDD" id="cd00082">
    <property type="entry name" value="HisKA"/>
    <property type="match status" value="1"/>
</dbReference>
<comment type="caution">
    <text evidence="10">The sequence shown here is derived from an EMBL/GenBank/DDBJ whole genome shotgun (WGS) entry which is preliminary data.</text>
</comment>
<dbReference type="SUPFAM" id="SSF55874">
    <property type="entry name" value="ATPase domain of HSP90 chaperone/DNA topoisomerase II/histidine kinase"/>
    <property type="match status" value="1"/>
</dbReference>
<name>A0ABN1KFS3_CLOSU</name>
<organism evidence="10 11">
    <name type="scientific">Clostridium subterminale</name>
    <dbReference type="NCBI Taxonomy" id="1550"/>
    <lineage>
        <taxon>Bacteria</taxon>
        <taxon>Bacillati</taxon>
        <taxon>Bacillota</taxon>
        <taxon>Clostridia</taxon>
        <taxon>Eubacteriales</taxon>
        <taxon>Clostridiaceae</taxon>
        <taxon>Clostridium</taxon>
    </lineage>
</organism>
<evidence type="ECO:0000256" key="6">
    <source>
        <dbReference type="ARBA" id="ARBA00022777"/>
    </source>
</evidence>
<keyword evidence="4" id="KW-0597">Phosphoprotein</keyword>
<sequence length="292" mass="33853">MVEELLIGIIIYMAIRFILLKKQLRKIEASLRNKERINITLRDKDTENLAEAINNILQDKKQLEITIRNREDRLKQSISDISHDLRTPLAAIRGYLTLLEGCNEEDKIEYINILKKKSEELNKLINNYYELSIWDNMSYEIDTKAIDIVEIVTDTVISNYTLIKENEIDFHNRLPDKKIEIQGEEITCGRIVQNLISNAIKYSTGYVVIEIDQFEKDIIFTIRNSVSDLKEADLKYLFDRFYTTDRSRNCSGTGLGLFIVKILLEKIGGCVNDVSLKDDILSISILFKSFSK</sequence>
<dbReference type="InterPro" id="IPR004358">
    <property type="entry name" value="Sig_transdc_His_kin-like_C"/>
</dbReference>
<dbReference type="SMART" id="SM00387">
    <property type="entry name" value="HATPase_c"/>
    <property type="match status" value="1"/>
</dbReference>
<dbReference type="SUPFAM" id="SSF47384">
    <property type="entry name" value="Homodimeric domain of signal transducing histidine kinase"/>
    <property type="match status" value="1"/>
</dbReference>
<keyword evidence="6 10" id="KW-0418">Kinase</keyword>
<keyword evidence="7" id="KW-0902">Two-component regulatory system</keyword>
<dbReference type="SMART" id="SM00388">
    <property type="entry name" value="HisKA"/>
    <property type="match status" value="1"/>
</dbReference>
<evidence type="ECO:0000256" key="7">
    <source>
        <dbReference type="ARBA" id="ARBA00023012"/>
    </source>
</evidence>
<evidence type="ECO:0000313" key="10">
    <source>
        <dbReference type="EMBL" id="GAA0765559.1"/>
    </source>
</evidence>
<dbReference type="InterPro" id="IPR005467">
    <property type="entry name" value="His_kinase_dom"/>
</dbReference>
<evidence type="ECO:0000256" key="5">
    <source>
        <dbReference type="ARBA" id="ARBA00022679"/>
    </source>
</evidence>
<dbReference type="PROSITE" id="PS50109">
    <property type="entry name" value="HIS_KIN"/>
    <property type="match status" value="1"/>
</dbReference>
<evidence type="ECO:0000256" key="2">
    <source>
        <dbReference type="ARBA" id="ARBA00004370"/>
    </source>
</evidence>